<dbReference type="PANTHER" id="PTHR16631">
    <property type="entry name" value="GLUCAN 1,3-BETA-GLUCOSIDASE"/>
    <property type="match status" value="1"/>
</dbReference>
<evidence type="ECO:0000313" key="15">
    <source>
        <dbReference type="EMBL" id="KAG9188734.1"/>
    </source>
</evidence>
<evidence type="ECO:0000256" key="3">
    <source>
        <dbReference type="ARBA" id="ARBA00022512"/>
    </source>
</evidence>
<dbReference type="GO" id="GO:0009277">
    <property type="term" value="C:fungal-type cell wall"/>
    <property type="evidence" value="ECO:0007669"/>
    <property type="project" value="TreeGrafter"/>
</dbReference>
<comment type="function">
    <text evidence="8">Beta-glucosidases are one of a number of cellulolytic enzymes involved in the degradation of cellulosic biomass. Catalyzes the last step releasing glucose from the inhibitory cellobiose.</text>
</comment>
<proteinExistence type="inferred from homology"/>
<comment type="subcellular location">
    <subcellularLocation>
        <location evidence="1">Secreted</location>
        <location evidence="1">Cell wall</location>
    </subcellularLocation>
</comment>
<dbReference type="GO" id="GO:0009986">
    <property type="term" value="C:cell surface"/>
    <property type="evidence" value="ECO:0007669"/>
    <property type="project" value="TreeGrafter"/>
</dbReference>
<evidence type="ECO:0000256" key="6">
    <source>
        <dbReference type="ARBA" id="ARBA00022801"/>
    </source>
</evidence>
<comment type="caution">
    <text evidence="15">The sequence shown here is derived from an EMBL/GenBank/DDBJ whole genome shotgun (WGS) entry which is preliminary data.</text>
</comment>
<dbReference type="PANTHER" id="PTHR16631:SF24">
    <property type="entry name" value="FAMILY 17 GLUCOSIDASE SCW11-RELATED"/>
    <property type="match status" value="1"/>
</dbReference>
<evidence type="ECO:0000256" key="2">
    <source>
        <dbReference type="ARBA" id="ARBA00008773"/>
    </source>
</evidence>
<gene>
    <name evidence="15" type="ORF">G6011_07439</name>
</gene>
<evidence type="ECO:0000256" key="8">
    <source>
        <dbReference type="ARBA" id="ARBA00024983"/>
    </source>
</evidence>
<evidence type="ECO:0000256" key="5">
    <source>
        <dbReference type="ARBA" id="ARBA00022729"/>
    </source>
</evidence>
<dbReference type="InterPro" id="IPR017853">
    <property type="entry name" value="GH"/>
</dbReference>
<evidence type="ECO:0000256" key="12">
    <source>
        <dbReference type="ARBA" id="ARBA00042762"/>
    </source>
</evidence>
<sequence>MRYSFVAAALVGSVVAAQHKAHAGFHVRRHGGYAAEESCEIITHTVTVTAMPSLAPNSTMAVPPTAPETSTSSTEEGKTSVVIPTPNVPASTGGAPKPSSPAPVVPGTSAPSYPAVPESSAPGYPAVPESSAPAYSEVPISSTPAYPAVPESTKPAVPAVPESSTTCTEEEGKTSSVEAPKPTYPAGTPEAPKPTGPAPVPEASKPAYPSVPEVSKPAVPEVPEASKPAVPESTTCTEEEGKPTGPAPVPEESKPAYPTVPEVTQPAYPTVPEVSKPAVPEVPEASKPAYPTVPEVSKPAVPEVPEASKPAYPSVPESSKPAIPEVPEASKPAYTPSAPAPSAPASSKEAEKPKPTPSSTKEVEKPKPTGSYNQGDHIKTNGNKWAITYTPYANSGDCKTADEIATDIKKISELGFTTIRSYSTDCGVFENVVPECEKYGLKVIYGIFLEAGGKGGRGPFSSYANDQLKDITENAPKDSVAMVIVGNECVFNGNCEVNELASYIDYVRDELVSRGFEGVAVTTTETVGAWEEHGAALCDHIDVFTVQVHPYFTQFVSAEEAGDFAAQQLEQAAKVCPEAAAKGKYISEIGWPSAGQSNGKAVAGVEQQKTAMKKIMEKVGSEACLFSYQNDGWKEPGNLDVEQNFGCVDAIIDASS</sequence>
<keyword evidence="7" id="KW-0326">Glycosidase</keyword>
<dbReference type="GO" id="GO:0042973">
    <property type="term" value="F:glucan endo-1,3-beta-D-glucosidase activity"/>
    <property type="evidence" value="ECO:0007669"/>
    <property type="project" value="TreeGrafter"/>
</dbReference>
<feature type="chain" id="PRO_5041960000" description="Probable beta-glucosidase btgE" evidence="14">
    <location>
        <begin position="17"/>
        <end position="656"/>
    </location>
</feature>
<dbReference type="Gene3D" id="3.20.20.80">
    <property type="entry name" value="Glycosidases"/>
    <property type="match status" value="1"/>
</dbReference>
<dbReference type="InterPro" id="IPR050732">
    <property type="entry name" value="Beta-glucan_modifiers"/>
</dbReference>
<evidence type="ECO:0000256" key="11">
    <source>
        <dbReference type="ARBA" id="ARBA00041516"/>
    </source>
</evidence>
<dbReference type="GO" id="GO:0071555">
    <property type="term" value="P:cell wall organization"/>
    <property type="evidence" value="ECO:0007669"/>
    <property type="project" value="TreeGrafter"/>
</dbReference>
<evidence type="ECO:0000256" key="1">
    <source>
        <dbReference type="ARBA" id="ARBA00004191"/>
    </source>
</evidence>
<keyword evidence="6" id="KW-0378">Hydrolase</keyword>
<keyword evidence="4" id="KW-0964">Secreted</keyword>
<dbReference type="EMBL" id="JAANER010000006">
    <property type="protein sequence ID" value="KAG9188734.1"/>
    <property type="molecule type" value="Genomic_DNA"/>
</dbReference>
<name>A0AAD4FJN3_9PLEO</name>
<dbReference type="SUPFAM" id="SSF51445">
    <property type="entry name" value="(Trans)glycosidases"/>
    <property type="match status" value="1"/>
</dbReference>
<feature type="compositionally biased region" description="Pro residues" evidence="13">
    <location>
        <begin position="191"/>
        <end position="200"/>
    </location>
</feature>
<evidence type="ECO:0000256" key="13">
    <source>
        <dbReference type="SAM" id="MobiDB-lite"/>
    </source>
</evidence>
<evidence type="ECO:0000313" key="16">
    <source>
        <dbReference type="Proteomes" id="UP001199106"/>
    </source>
</evidence>
<evidence type="ECO:0000256" key="10">
    <source>
        <dbReference type="ARBA" id="ARBA00041495"/>
    </source>
</evidence>
<dbReference type="AlphaFoldDB" id="A0AAD4FJN3"/>
<comment type="similarity">
    <text evidence="2">Belongs to the glycosyl hydrolase 17 family.</text>
</comment>
<evidence type="ECO:0000256" key="14">
    <source>
        <dbReference type="SAM" id="SignalP"/>
    </source>
</evidence>
<feature type="region of interest" description="Disordered" evidence="13">
    <location>
        <begin position="55"/>
        <end position="380"/>
    </location>
</feature>
<evidence type="ECO:0000256" key="4">
    <source>
        <dbReference type="ARBA" id="ARBA00022525"/>
    </source>
</evidence>
<keyword evidence="3" id="KW-0134">Cell wall</keyword>
<organism evidence="15 16">
    <name type="scientific">Alternaria panax</name>
    <dbReference type="NCBI Taxonomy" id="48097"/>
    <lineage>
        <taxon>Eukaryota</taxon>
        <taxon>Fungi</taxon>
        <taxon>Dikarya</taxon>
        <taxon>Ascomycota</taxon>
        <taxon>Pezizomycotina</taxon>
        <taxon>Dothideomycetes</taxon>
        <taxon>Pleosporomycetidae</taxon>
        <taxon>Pleosporales</taxon>
        <taxon>Pleosporineae</taxon>
        <taxon>Pleosporaceae</taxon>
        <taxon>Alternaria</taxon>
        <taxon>Alternaria sect. Panax</taxon>
    </lineage>
</organism>
<evidence type="ECO:0000256" key="7">
    <source>
        <dbReference type="ARBA" id="ARBA00023295"/>
    </source>
</evidence>
<dbReference type="Proteomes" id="UP001199106">
    <property type="component" value="Unassembled WGS sequence"/>
</dbReference>
<accession>A0AAD4FJN3</accession>
<dbReference type="GO" id="GO:0005576">
    <property type="term" value="C:extracellular region"/>
    <property type="evidence" value="ECO:0007669"/>
    <property type="project" value="TreeGrafter"/>
</dbReference>
<keyword evidence="16" id="KW-1185">Reference proteome</keyword>
<evidence type="ECO:0000256" key="9">
    <source>
        <dbReference type="ARBA" id="ARBA00039284"/>
    </source>
</evidence>
<protein>
    <recommendedName>
        <fullName evidence="9">Probable beta-glucosidase btgE</fullName>
    </recommendedName>
    <alternativeName>
        <fullName evidence="10">Beta-D-glucoside glucohydrolase btgE</fullName>
    </alternativeName>
    <alternativeName>
        <fullName evidence="12">Cellobiase btgE</fullName>
    </alternativeName>
    <alternativeName>
        <fullName evidence="11">Gentiobiase btgE</fullName>
    </alternativeName>
</protein>
<feature type="signal peptide" evidence="14">
    <location>
        <begin position="1"/>
        <end position="16"/>
    </location>
</feature>
<keyword evidence="5 14" id="KW-0732">Signal</keyword>
<reference evidence="15" key="1">
    <citation type="submission" date="2021-07" db="EMBL/GenBank/DDBJ databases">
        <title>Genome Resource of American Ginseng Black Spot Pathogen Alternaria panax.</title>
        <authorList>
            <person name="Qiu C."/>
            <person name="Wang W."/>
            <person name="Liu Z."/>
        </authorList>
    </citation>
    <scope>NUCLEOTIDE SEQUENCE</scope>
    <source>
        <strain evidence="15">BNCC115425</strain>
    </source>
</reference>